<keyword evidence="7" id="KW-0325">Glycoprotein</keyword>
<feature type="non-terminal residue" evidence="13">
    <location>
        <position position="1"/>
    </location>
</feature>
<evidence type="ECO:0008006" key="15">
    <source>
        <dbReference type="Google" id="ProtNLM"/>
    </source>
</evidence>
<evidence type="ECO:0000256" key="4">
    <source>
        <dbReference type="ARBA" id="ARBA00022729"/>
    </source>
</evidence>
<accession>A0A5J9TPW5</accession>
<comment type="similarity">
    <text evidence="2">Belongs to the fasciclin-like AGP family.</text>
</comment>
<feature type="compositionally biased region" description="Low complexity" evidence="11">
    <location>
        <begin position="271"/>
        <end position="282"/>
    </location>
</feature>
<comment type="function">
    <text evidence="9">May be a cell surface adhesion protein.</text>
</comment>
<keyword evidence="4 12" id="KW-0732">Signal</keyword>
<dbReference type="GO" id="GO:0005886">
    <property type="term" value="C:plasma membrane"/>
    <property type="evidence" value="ECO:0007669"/>
    <property type="project" value="UniProtKB-SubCell"/>
</dbReference>
<dbReference type="PANTHER" id="PTHR32382">
    <property type="entry name" value="FASCICLIN-LIKE ARABINOGALACTAN PROTEIN"/>
    <property type="match status" value="1"/>
</dbReference>
<evidence type="ECO:0000256" key="7">
    <source>
        <dbReference type="ARBA" id="ARBA00023180"/>
    </source>
</evidence>
<evidence type="ECO:0000256" key="9">
    <source>
        <dbReference type="ARBA" id="ARBA00024686"/>
    </source>
</evidence>
<feature type="region of interest" description="Disordered" evidence="11">
    <location>
        <begin position="172"/>
        <end position="286"/>
    </location>
</feature>
<dbReference type="GO" id="GO:0012505">
    <property type="term" value="C:endomembrane system"/>
    <property type="evidence" value="ECO:0007669"/>
    <property type="project" value="UniProtKB-SubCell"/>
</dbReference>
<feature type="signal peptide" evidence="12">
    <location>
        <begin position="1"/>
        <end position="22"/>
    </location>
</feature>
<dbReference type="EMBL" id="RWGY01000034">
    <property type="protein sequence ID" value="TVU13432.1"/>
    <property type="molecule type" value="Genomic_DNA"/>
</dbReference>
<evidence type="ECO:0000256" key="12">
    <source>
        <dbReference type="SAM" id="SignalP"/>
    </source>
</evidence>
<evidence type="ECO:0000256" key="2">
    <source>
        <dbReference type="ARBA" id="ARBA00007843"/>
    </source>
</evidence>
<evidence type="ECO:0000313" key="14">
    <source>
        <dbReference type="Proteomes" id="UP000324897"/>
    </source>
</evidence>
<comment type="subcellular location">
    <subcellularLocation>
        <location evidence="1">Cell membrane</location>
    </subcellularLocation>
    <subcellularLocation>
        <location evidence="10">Endomembrane system</location>
        <topology evidence="10">Lipid-anchor</topology>
    </subcellularLocation>
</comment>
<keyword evidence="8" id="KW-0449">Lipoprotein</keyword>
<dbReference type="PANTHER" id="PTHR32382:SF41">
    <property type="entry name" value="OS04G0283600 PROTEIN"/>
    <property type="match status" value="1"/>
</dbReference>
<keyword evidence="6" id="KW-0472">Membrane</keyword>
<gene>
    <name evidence="13" type="ORF">EJB05_40488</name>
</gene>
<dbReference type="InterPro" id="IPR036378">
    <property type="entry name" value="FAS1_dom_sf"/>
</dbReference>
<evidence type="ECO:0000256" key="3">
    <source>
        <dbReference type="ARBA" id="ARBA00022475"/>
    </source>
</evidence>
<evidence type="ECO:0000256" key="8">
    <source>
        <dbReference type="ARBA" id="ARBA00023288"/>
    </source>
</evidence>
<dbReference type="InterPro" id="IPR033254">
    <property type="entry name" value="Plant_FLA"/>
</dbReference>
<sequence length="301" mass="30277">MASITAAAAVLLLLTLSTSATASKVKFNVTEMLREFPEFSTFNNLLSQTKLADEINQRQTITVLVVDNGAAGAITSLPADTQKKVLAAQVILDYYDPVKLDGIKDKAAQLTTLFQASGGATGQSGFLNYKEGADDQMAFGSAEPGAPLASKLVKVVASRPYNISVMQISAPIVPPSIGKSGGGGGGGKGGAPSPAAAKENASSPAVAPSKKPEEAPKEASAPTAEDGEASAPSSEDGSAPATEEPSPVVAEGPSDEDSAASPPAESEKSTDATADAPTSAGTRTIAGASVVLVGLTMWMIN</sequence>
<feature type="compositionally biased region" description="Gly residues" evidence="11">
    <location>
        <begin position="179"/>
        <end position="190"/>
    </location>
</feature>
<protein>
    <recommendedName>
        <fullName evidence="15">FAS1 domain-containing protein</fullName>
    </recommendedName>
</protein>
<dbReference type="OrthoDB" id="694090at2759"/>
<evidence type="ECO:0000256" key="5">
    <source>
        <dbReference type="ARBA" id="ARBA00022974"/>
    </source>
</evidence>
<dbReference type="SUPFAM" id="SSF82153">
    <property type="entry name" value="FAS1 domain"/>
    <property type="match status" value="1"/>
</dbReference>
<keyword evidence="3" id="KW-1003">Cell membrane</keyword>
<dbReference type="AlphaFoldDB" id="A0A5J9TPW5"/>
<comment type="caution">
    <text evidence="13">The sequence shown here is derived from an EMBL/GenBank/DDBJ whole genome shotgun (WGS) entry which is preliminary data.</text>
</comment>
<proteinExistence type="inferred from homology"/>
<reference evidence="13 14" key="1">
    <citation type="journal article" date="2019" name="Sci. Rep.">
        <title>A high-quality genome of Eragrostis curvula grass provides insights into Poaceae evolution and supports new strategies to enhance forage quality.</title>
        <authorList>
            <person name="Carballo J."/>
            <person name="Santos B.A.C.M."/>
            <person name="Zappacosta D."/>
            <person name="Garbus I."/>
            <person name="Selva J.P."/>
            <person name="Gallo C.A."/>
            <person name="Diaz A."/>
            <person name="Albertini E."/>
            <person name="Caccamo M."/>
            <person name="Echenique V."/>
        </authorList>
    </citation>
    <scope>NUCLEOTIDE SEQUENCE [LARGE SCALE GENOMIC DNA]</scope>
    <source>
        <strain evidence="14">cv. Victoria</strain>
        <tissue evidence="13">Leaf</tissue>
    </source>
</reference>
<keyword evidence="14" id="KW-1185">Reference proteome</keyword>
<evidence type="ECO:0000256" key="6">
    <source>
        <dbReference type="ARBA" id="ARBA00023136"/>
    </source>
</evidence>
<evidence type="ECO:0000256" key="10">
    <source>
        <dbReference type="ARBA" id="ARBA00037868"/>
    </source>
</evidence>
<dbReference type="Proteomes" id="UP000324897">
    <property type="component" value="Unassembled WGS sequence"/>
</dbReference>
<feature type="chain" id="PRO_5023862812" description="FAS1 domain-containing protein" evidence="12">
    <location>
        <begin position="23"/>
        <end position="301"/>
    </location>
</feature>
<name>A0A5J9TPW5_9POAL</name>
<dbReference type="Gene3D" id="2.30.180.10">
    <property type="entry name" value="FAS1 domain"/>
    <property type="match status" value="1"/>
</dbReference>
<dbReference type="Gramene" id="TVU13432">
    <property type="protein sequence ID" value="TVU13432"/>
    <property type="gene ID" value="EJB05_40488"/>
</dbReference>
<evidence type="ECO:0000256" key="1">
    <source>
        <dbReference type="ARBA" id="ARBA00004236"/>
    </source>
</evidence>
<dbReference type="FunFam" id="2.30.180.10:FF:000015">
    <property type="entry name" value="Fasciclin-like arabinogalactan protein 3"/>
    <property type="match status" value="1"/>
</dbReference>
<keyword evidence="5" id="KW-0654">Proteoglycan</keyword>
<evidence type="ECO:0000256" key="11">
    <source>
        <dbReference type="SAM" id="MobiDB-lite"/>
    </source>
</evidence>
<organism evidence="13 14">
    <name type="scientific">Eragrostis curvula</name>
    <name type="common">weeping love grass</name>
    <dbReference type="NCBI Taxonomy" id="38414"/>
    <lineage>
        <taxon>Eukaryota</taxon>
        <taxon>Viridiplantae</taxon>
        <taxon>Streptophyta</taxon>
        <taxon>Embryophyta</taxon>
        <taxon>Tracheophyta</taxon>
        <taxon>Spermatophyta</taxon>
        <taxon>Magnoliopsida</taxon>
        <taxon>Liliopsida</taxon>
        <taxon>Poales</taxon>
        <taxon>Poaceae</taxon>
        <taxon>PACMAD clade</taxon>
        <taxon>Chloridoideae</taxon>
        <taxon>Eragrostideae</taxon>
        <taxon>Eragrostidinae</taxon>
        <taxon>Eragrostis</taxon>
    </lineage>
</organism>
<evidence type="ECO:0000313" key="13">
    <source>
        <dbReference type="EMBL" id="TVU13432.1"/>
    </source>
</evidence>